<comment type="caution">
    <text evidence="1">The sequence shown here is derived from an EMBL/GenBank/DDBJ whole genome shotgun (WGS) entry which is preliminary data.</text>
</comment>
<keyword evidence="2" id="KW-1185">Reference proteome</keyword>
<gene>
    <name evidence="1" type="ORF">DERYTH_LOCUS24653</name>
</gene>
<organism evidence="1 2">
    <name type="scientific">Dentiscutata erythropus</name>
    <dbReference type="NCBI Taxonomy" id="1348616"/>
    <lineage>
        <taxon>Eukaryota</taxon>
        <taxon>Fungi</taxon>
        <taxon>Fungi incertae sedis</taxon>
        <taxon>Mucoromycota</taxon>
        <taxon>Glomeromycotina</taxon>
        <taxon>Glomeromycetes</taxon>
        <taxon>Diversisporales</taxon>
        <taxon>Gigasporaceae</taxon>
        <taxon>Dentiscutata</taxon>
    </lineage>
</organism>
<evidence type="ECO:0000313" key="2">
    <source>
        <dbReference type="Proteomes" id="UP000789405"/>
    </source>
</evidence>
<dbReference type="OrthoDB" id="2332813at2759"/>
<dbReference type="Proteomes" id="UP000789405">
    <property type="component" value="Unassembled WGS sequence"/>
</dbReference>
<protein>
    <submittedName>
        <fullName evidence="1">20621_t:CDS:1</fullName>
    </submittedName>
</protein>
<accession>A0A9N9P615</accession>
<name>A0A9N9P615_9GLOM</name>
<feature type="non-terminal residue" evidence="1">
    <location>
        <position position="1"/>
    </location>
</feature>
<reference evidence="1" key="1">
    <citation type="submission" date="2021-06" db="EMBL/GenBank/DDBJ databases">
        <authorList>
            <person name="Kallberg Y."/>
            <person name="Tangrot J."/>
            <person name="Rosling A."/>
        </authorList>
    </citation>
    <scope>NUCLEOTIDE SEQUENCE</scope>
    <source>
        <strain evidence="1">MA453B</strain>
    </source>
</reference>
<sequence length="95" mass="11523">KKILNNHEYWEQLNEHLEFQGPNSHATKYKTHKSIFVKNRFVCDNLFNLYNISKNNNVCSLCDTEYFLIEKCRNLIGEIREEKRLIGYEFCRFVE</sequence>
<feature type="non-terminal residue" evidence="1">
    <location>
        <position position="95"/>
    </location>
</feature>
<proteinExistence type="predicted"/>
<dbReference type="AlphaFoldDB" id="A0A9N9P615"/>
<dbReference type="EMBL" id="CAJVPY010042433">
    <property type="protein sequence ID" value="CAG8807333.1"/>
    <property type="molecule type" value="Genomic_DNA"/>
</dbReference>
<evidence type="ECO:0000313" key="1">
    <source>
        <dbReference type="EMBL" id="CAG8807333.1"/>
    </source>
</evidence>